<comment type="subcellular location">
    <subcellularLocation>
        <location evidence="1">Membrane</location>
    </subcellularLocation>
</comment>
<name>A0A8J9Y5F8_9NEOP</name>
<keyword evidence="5" id="KW-0245">EGF-like domain</keyword>
<evidence type="ECO:0000256" key="4">
    <source>
        <dbReference type="ARBA" id="ARBA00023180"/>
    </source>
</evidence>
<dbReference type="GO" id="GO:0016020">
    <property type="term" value="C:membrane"/>
    <property type="evidence" value="ECO:0007669"/>
    <property type="project" value="UniProtKB-SubCell"/>
</dbReference>
<dbReference type="CDD" id="cd00055">
    <property type="entry name" value="EGF_Lam"/>
    <property type="match status" value="1"/>
</dbReference>
<feature type="non-terminal residue" evidence="7">
    <location>
        <position position="269"/>
    </location>
</feature>
<keyword evidence="4" id="KW-0325">Glycoprotein</keyword>
<feature type="domain" description="EGF-like" evidence="6">
    <location>
        <begin position="152"/>
        <end position="190"/>
    </location>
</feature>
<dbReference type="InterPro" id="IPR009030">
    <property type="entry name" value="Growth_fac_rcpt_cys_sf"/>
</dbReference>
<accession>A0A8J9Y5F8</accession>
<protein>
    <recommendedName>
        <fullName evidence="6">EGF-like domain-containing protein</fullName>
    </recommendedName>
</protein>
<evidence type="ECO:0000256" key="1">
    <source>
        <dbReference type="ARBA" id="ARBA00004370"/>
    </source>
</evidence>
<gene>
    <name evidence="7" type="ORF">BINO364_LOCUS2378</name>
</gene>
<dbReference type="GO" id="GO:0048731">
    <property type="term" value="P:system development"/>
    <property type="evidence" value="ECO:0007669"/>
    <property type="project" value="UniProtKB-ARBA"/>
</dbReference>
<dbReference type="PANTHER" id="PTHR24038">
    <property type="entry name" value="STABILIN"/>
    <property type="match status" value="1"/>
</dbReference>
<dbReference type="PANTHER" id="PTHR24038:SF11">
    <property type="entry name" value="INTEGRIN BETA-LIKE PROTEIN E"/>
    <property type="match status" value="1"/>
</dbReference>
<keyword evidence="8" id="KW-1185">Reference proteome</keyword>
<dbReference type="Proteomes" id="UP000838878">
    <property type="component" value="Chromosome 10"/>
</dbReference>
<dbReference type="SMART" id="SM00181">
    <property type="entry name" value="EGF"/>
    <property type="match status" value="2"/>
</dbReference>
<dbReference type="InterPro" id="IPR000742">
    <property type="entry name" value="EGF"/>
</dbReference>
<evidence type="ECO:0000313" key="7">
    <source>
        <dbReference type="EMBL" id="CAH0715451.1"/>
    </source>
</evidence>
<proteinExistence type="predicted"/>
<dbReference type="OrthoDB" id="19903at2759"/>
<keyword evidence="3 5" id="KW-1015">Disulfide bond</keyword>
<dbReference type="PROSITE" id="PS50026">
    <property type="entry name" value="EGF_3"/>
    <property type="match status" value="1"/>
</dbReference>
<evidence type="ECO:0000256" key="3">
    <source>
        <dbReference type="ARBA" id="ARBA00023157"/>
    </source>
</evidence>
<dbReference type="GO" id="GO:0048513">
    <property type="term" value="P:animal organ development"/>
    <property type="evidence" value="ECO:0007669"/>
    <property type="project" value="UniProtKB-ARBA"/>
</dbReference>
<comment type="caution">
    <text evidence="5">Lacks conserved residue(s) required for the propagation of feature annotation.</text>
</comment>
<evidence type="ECO:0000256" key="2">
    <source>
        <dbReference type="ARBA" id="ARBA00023136"/>
    </source>
</evidence>
<dbReference type="AlphaFoldDB" id="A0A8J9Y5F8"/>
<dbReference type="EMBL" id="OV170230">
    <property type="protein sequence ID" value="CAH0715451.1"/>
    <property type="molecule type" value="Genomic_DNA"/>
</dbReference>
<feature type="disulfide bond" evidence="5">
    <location>
        <begin position="180"/>
        <end position="189"/>
    </location>
</feature>
<sequence length="269" mass="30631">MLTSPIFFIMYIVIMFPEFYTQKKTLYKDKLESNKLNECSRCKLLTESFTYWLDKTARGKHEGGDAAWEEAKLKSYSQSEMRLVEIQESLCSELKTNQDSCYAIAEDSEDALESWWFHEDLDKLNLYNWLCIENLQHCCPSNYYGQTCSPCPQSEENVVCSGNGKCDGDGTRKGNGTCICKKGYTGNICNECTKNFYKNHMQSCKPCHYACDECHNDSVTACVNCAAGWRMMSNVCIDVDECLDSSVKLVTIGVIFGEKEMLVYIEDVS</sequence>
<evidence type="ECO:0000256" key="5">
    <source>
        <dbReference type="PROSITE-ProRule" id="PRU00076"/>
    </source>
</evidence>
<dbReference type="PROSITE" id="PS01248">
    <property type="entry name" value="EGF_LAM_1"/>
    <property type="match status" value="1"/>
</dbReference>
<keyword evidence="2" id="KW-0472">Membrane</keyword>
<evidence type="ECO:0000259" key="6">
    <source>
        <dbReference type="PROSITE" id="PS50026"/>
    </source>
</evidence>
<dbReference type="InterPro" id="IPR002049">
    <property type="entry name" value="LE_dom"/>
</dbReference>
<dbReference type="PROSITE" id="PS00022">
    <property type="entry name" value="EGF_1"/>
    <property type="match status" value="1"/>
</dbReference>
<dbReference type="SUPFAM" id="SSF57184">
    <property type="entry name" value="Growth factor receptor domain"/>
    <property type="match status" value="1"/>
</dbReference>
<organism evidence="7 8">
    <name type="scientific">Brenthis ino</name>
    <name type="common">lesser marbled fritillary</name>
    <dbReference type="NCBI Taxonomy" id="405034"/>
    <lineage>
        <taxon>Eukaryota</taxon>
        <taxon>Metazoa</taxon>
        <taxon>Ecdysozoa</taxon>
        <taxon>Arthropoda</taxon>
        <taxon>Hexapoda</taxon>
        <taxon>Insecta</taxon>
        <taxon>Pterygota</taxon>
        <taxon>Neoptera</taxon>
        <taxon>Endopterygota</taxon>
        <taxon>Lepidoptera</taxon>
        <taxon>Glossata</taxon>
        <taxon>Ditrysia</taxon>
        <taxon>Papilionoidea</taxon>
        <taxon>Nymphalidae</taxon>
        <taxon>Heliconiinae</taxon>
        <taxon>Argynnini</taxon>
        <taxon>Brenthis</taxon>
    </lineage>
</organism>
<reference evidence="7" key="1">
    <citation type="submission" date="2021-12" db="EMBL/GenBank/DDBJ databases">
        <authorList>
            <person name="Martin H S."/>
        </authorList>
    </citation>
    <scope>NUCLEOTIDE SEQUENCE</scope>
</reference>
<evidence type="ECO:0000313" key="8">
    <source>
        <dbReference type="Proteomes" id="UP000838878"/>
    </source>
</evidence>